<name>A0A7I7RC14_MYCCF</name>
<dbReference type="KEGG" id="mcee:MCEL_03730"/>
<dbReference type="EMBL" id="AP022591">
    <property type="protein sequence ID" value="BBY42078.1"/>
    <property type="molecule type" value="Genomic_DNA"/>
</dbReference>
<sequence>MQRLLRGFEVQEAGVEPAEPLHAPMLCPAAAGVRKSTQQGFHHLAREVADWGRQTNPGTDFGLEDSTRLTRLGDIDV</sequence>
<evidence type="ECO:0000313" key="2">
    <source>
        <dbReference type="Proteomes" id="UP000466431"/>
    </source>
</evidence>
<evidence type="ECO:0000313" key="1">
    <source>
        <dbReference type="EMBL" id="BBY42078.1"/>
    </source>
</evidence>
<dbReference type="AlphaFoldDB" id="A0A7I7RC14"/>
<protein>
    <submittedName>
        <fullName evidence="1">Uncharacterized protein</fullName>
    </submittedName>
</protein>
<accession>A0A7I7RC14</accession>
<dbReference type="Proteomes" id="UP000466431">
    <property type="component" value="Chromosome"/>
</dbReference>
<gene>
    <name evidence="1" type="ORF">MCEL_03730</name>
</gene>
<proteinExistence type="predicted"/>
<keyword evidence="2" id="KW-1185">Reference proteome</keyword>
<organism evidence="1 2">
    <name type="scientific">Mycolicibacterium celeriflavum</name>
    <name type="common">Mycobacterium celeriflavum</name>
    <dbReference type="NCBI Taxonomy" id="1249101"/>
    <lineage>
        <taxon>Bacteria</taxon>
        <taxon>Bacillati</taxon>
        <taxon>Actinomycetota</taxon>
        <taxon>Actinomycetes</taxon>
        <taxon>Mycobacteriales</taxon>
        <taxon>Mycobacteriaceae</taxon>
        <taxon>Mycolicibacterium</taxon>
    </lineage>
</organism>
<reference evidence="1 2" key="1">
    <citation type="journal article" date="2019" name="Emerg. Microbes Infect.">
        <title>Comprehensive subspecies identification of 175 nontuberculous mycobacteria species based on 7547 genomic profiles.</title>
        <authorList>
            <person name="Matsumoto Y."/>
            <person name="Kinjo T."/>
            <person name="Motooka D."/>
            <person name="Nabeya D."/>
            <person name="Jung N."/>
            <person name="Uechi K."/>
            <person name="Horii T."/>
            <person name="Iida T."/>
            <person name="Fujita J."/>
            <person name="Nakamura S."/>
        </authorList>
    </citation>
    <scope>NUCLEOTIDE SEQUENCE [LARGE SCALE GENOMIC DNA]</scope>
    <source>
        <strain evidence="1 2">JCM 18439</strain>
    </source>
</reference>